<dbReference type="RefSeq" id="WP_087999362.1">
    <property type="nucleotide sequence ID" value="NZ_BMHB01000001.1"/>
</dbReference>
<dbReference type="AlphaFoldDB" id="A0A8J3AKV8"/>
<sequence length="92" mass="10579">MNLTLKHPSAFDRTKVISPGSVLITKKHETVYMLVYEENEEEYPYVLVSLSDARLVQNYDIMPTLGDIEDWIGEITMVTQKNKLAITIQANY</sequence>
<accession>A0A8J3AKV8</accession>
<reference evidence="2" key="1">
    <citation type="journal article" date="2019" name="Int. J. Syst. Evol. Microbiol.">
        <title>The Global Catalogue of Microorganisms (GCM) 10K type strain sequencing project: providing services to taxonomists for standard genome sequencing and annotation.</title>
        <authorList>
            <consortium name="The Broad Institute Genomics Platform"/>
            <consortium name="The Broad Institute Genome Sequencing Center for Infectious Disease"/>
            <person name="Wu L."/>
            <person name="Ma J."/>
        </authorList>
    </citation>
    <scope>NUCLEOTIDE SEQUENCE [LARGE SCALE GENOMIC DNA]</scope>
    <source>
        <strain evidence="2">CGMCC 1.14993</strain>
    </source>
</reference>
<gene>
    <name evidence="1" type="ORF">GCM10007380_11470</name>
</gene>
<dbReference type="OrthoDB" id="2872494at2"/>
<protein>
    <submittedName>
        <fullName evidence="1">Uncharacterized protein</fullName>
    </submittedName>
</protein>
<evidence type="ECO:0000313" key="1">
    <source>
        <dbReference type="EMBL" id="GGI12160.1"/>
    </source>
</evidence>
<dbReference type="Proteomes" id="UP000626244">
    <property type="component" value="Unassembled WGS sequence"/>
</dbReference>
<evidence type="ECO:0000313" key="2">
    <source>
        <dbReference type="Proteomes" id="UP000626244"/>
    </source>
</evidence>
<dbReference type="EMBL" id="BMHB01000001">
    <property type="protein sequence ID" value="GGI12160.1"/>
    <property type="molecule type" value="Genomic_DNA"/>
</dbReference>
<proteinExistence type="predicted"/>
<organism evidence="1 2">
    <name type="scientific">Gottfriedia solisilvae</name>
    <dbReference type="NCBI Taxonomy" id="1516104"/>
    <lineage>
        <taxon>Bacteria</taxon>
        <taxon>Bacillati</taxon>
        <taxon>Bacillota</taxon>
        <taxon>Bacilli</taxon>
        <taxon>Bacillales</taxon>
        <taxon>Bacillaceae</taxon>
        <taxon>Gottfriedia</taxon>
    </lineage>
</organism>
<comment type="caution">
    <text evidence="1">The sequence shown here is derived from an EMBL/GenBank/DDBJ whole genome shotgun (WGS) entry which is preliminary data.</text>
</comment>
<name>A0A8J3AKV8_9BACI</name>
<keyword evidence="2" id="KW-1185">Reference proteome</keyword>